<dbReference type="Proteomes" id="UP000663193">
    <property type="component" value="Chromosome 18"/>
</dbReference>
<evidence type="ECO:0000256" key="1">
    <source>
        <dbReference type="ARBA" id="ARBA00023002"/>
    </source>
</evidence>
<protein>
    <recommendedName>
        <fullName evidence="4">NAD(P)-binding protein</fullName>
    </recommendedName>
</protein>
<proteinExistence type="predicted"/>
<dbReference type="AlphaFoldDB" id="A0A7U2I8L9"/>
<keyword evidence="3" id="KW-1185">Reference proteome</keyword>
<dbReference type="GO" id="GO:0016491">
    <property type="term" value="F:oxidoreductase activity"/>
    <property type="evidence" value="ECO:0007669"/>
    <property type="project" value="UniProtKB-KW"/>
</dbReference>
<dbReference type="VEuPathDB" id="FungiDB:JI435_111420"/>
<accession>A0A7U2I8L9</accession>
<dbReference type="SUPFAM" id="SSF51735">
    <property type="entry name" value="NAD(P)-binding Rossmann-fold domains"/>
    <property type="match status" value="1"/>
</dbReference>
<dbReference type="PANTHER" id="PTHR47534:SF3">
    <property type="entry name" value="ALCOHOL DEHYDROGENASE-LIKE C-TERMINAL DOMAIN-CONTAINING PROTEIN"/>
    <property type="match status" value="1"/>
</dbReference>
<dbReference type="InterPro" id="IPR052228">
    <property type="entry name" value="Sec_Metab_Biosynth_Oxidored"/>
</dbReference>
<evidence type="ECO:0000313" key="2">
    <source>
        <dbReference type="EMBL" id="QRD05238.1"/>
    </source>
</evidence>
<evidence type="ECO:0008006" key="4">
    <source>
        <dbReference type="Google" id="ProtNLM"/>
    </source>
</evidence>
<keyword evidence="1" id="KW-0560">Oxidoreductase</keyword>
<organism evidence="2 3">
    <name type="scientific">Phaeosphaeria nodorum (strain SN15 / ATCC MYA-4574 / FGSC 10173)</name>
    <name type="common">Glume blotch fungus</name>
    <name type="synonym">Parastagonospora nodorum</name>
    <dbReference type="NCBI Taxonomy" id="321614"/>
    <lineage>
        <taxon>Eukaryota</taxon>
        <taxon>Fungi</taxon>
        <taxon>Dikarya</taxon>
        <taxon>Ascomycota</taxon>
        <taxon>Pezizomycotina</taxon>
        <taxon>Dothideomycetes</taxon>
        <taxon>Pleosporomycetidae</taxon>
        <taxon>Pleosporales</taxon>
        <taxon>Pleosporineae</taxon>
        <taxon>Phaeosphaeriaceae</taxon>
        <taxon>Parastagonospora</taxon>
    </lineage>
</organism>
<gene>
    <name evidence="2" type="ORF">JI435_111420</name>
</gene>
<name>A0A7U2I8L9_PHANO</name>
<evidence type="ECO:0000313" key="3">
    <source>
        <dbReference type="Proteomes" id="UP000663193"/>
    </source>
</evidence>
<dbReference type="EMBL" id="CP069040">
    <property type="protein sequence ID" value="QRD05238.1"/>
    <property type="molecule type" value="Genomic_DNA"/>
</dbReference>
<dbReference type="OrthoDB" id="2898509at2759"/>
<sequence>MPNINLSRKDIAALIQGPPLVAVLIGATTGIGSYVARALANTFAKDGNKLRVYVVGRNASRAETLLTYGRQTSPGSDWRFVAVPDLTLMSHVDRFSQEVIKQEQASPFTGGPPRIDLLYMSQALSPMQESPATKEGLDSQMSLLFYSRMRFIQNLTPLLNASPKIAHVISIFAGGFEDAVKPDEIPIGIPSKKDYGVSSVRKHVAFMKTFAFEHLAEQHAGKISFIHIYPGLVDGPVFYSDVNPTWFKILWRLLKPLASFYMTSPEVCGEVMLSLATSRYPAKGEANSRDVAGGVAYSTQRELAGGAYGVGMRGDEGKDVSYAKVRNNDTAQKVWEHLMEVFEGIEKLSSDTR</sequence>
<dbReference type="Gene3D" id="3.40.50.720">
    <property type="entry name" value="NAD(P)-binding Rossmann-like Domain"/>
    <property type="match status" value="1"/>
</dbReference>
<dbReference type="InterPro" id="IPR036291">
    <property type="entry name" value="NAD(P)-bd_dom_sf"/>
</dbReference>
<dbReference type="PANTHER" id="PTHR47534">
    <property type="entry name" value="YALI0E05731P"/>
    <property type="match status" value="1"/>
</dbReference>
<reference evidence="3" key="1">
    <citation type="journal article" date="2021" name="BMC Genomics">
        <title>Chromosome-level genome assembly and manually-curated proteome of model necrotroph Parastagonospora nodorum Sn15 reveals a genome-wide trove of candidate effector homologs, and redundancy of virulence-related functions within an accessory chromosome.</title>
        <authorList>
            <person name="Bertazzoni S."/>
            <person name="Jones D.A.B."/>
            <person name="Phan H.T."/>
            <person name="Tan K.-C."/>
            <person name="Hane J.K."/>
        </authorList>
    </citation>
    <scope>NUCLEOTIDE SEQUENCE [LARGE SCALE GENOMIC DNA]</scope>
    <source>
        <strain evidence="3">SN15 / ATCC MYA-4574 / FGSC 10173)</strain>
    </source>
</reference>